<gene>
    <name evidence="2" type="ORF">Rhe02_01210</name>
</gene>
<organism evidence="2 3">
    <name type="scientific">Rhizocola hellebori</name>
    <dbReference type="NCBI Taxonomy" id="1392758"/>
    <lineage>
        <taxon>Bacteria</taxon>
        <taxon>Bacillati</taxon>
        <taxon>Actinomycetota</taxon>
        <taxon>Actinomycetes</taxon>
        <taxon>Micromonosporales</taxon>
        <taxon>Micromonosporaceae</taxon>
        <taxon>Rhizocola</taxon>
    </lineage>
</organism>
<dbReference type="SUPFAM" id="SSF54593">
    <property type="entry name" value="Glyoxalase/Bleomycin resistance protein/Dihydroxybiphenyl dioxygenase"/>
    <property type="match status" value="1"/>
</dbReference>
<name>A0A8J3Q1S9_9ACTN</name>
<dbReference type="PANTHER" id="PTHR35908:SF1">
    <property type="entry name" value="CONSERVED PROTEIN"/>
    <property type="match status" value="1"/>
</dbReference>
<dbReference type="AlphaFoldDB" id="A0A8J3Q1S9"/>
<dbReference type="Gene3D" id="3.10.180.10">
    <property type="entry name" value="2,3-Dihydroxybiphenyl 1,2-Dioxygenase, domain 1"/>
    <property type="match status" value="1"/>
</dbReference>
<feature type="domain" description="VOC" evidence="1">
    <location>
        <begin position="4"/>
        <end position="115"/>
    </location>
</feature>
<dbReference type="InterPro" id="IPR029068">
    <property type="entry name" value="Glyas_Bleomycin-R_OHBP_Dase"/>
</dbReference>
<comment type="caution">
    <text evidence="2">The sequence shown here is derived from an EMBL/GenBank/DDBJ whole genome shotgun (WGS) entry which is preliminary data.</text>
</comment>
<dbReference type="RefSeq" id="WP_203906003.1">
    <property type="nucleotide sequence ID" value="NZ_BONY01000001.1"/>
</dbReference>
<proteinExistence type="predicted"/>
<keyword evidence="3" id="KW-1185">Reference proteome</keyword>
<dbReference type="EMBL" id="BONY01000001">
    <property type="protein sequence ID" value="GIH02054.1"/>
    <property type="molecule type" value="Genomic_DNA"/>
</dbReference>
<dbReference type="InterPro" id="IPR041581">
    <property type="entry name" value="Glyoxalase_6"/>
</dbReference>
<evidence type="ECO:0000259" key="1">
    <source>
        <dbReference type="PROSITE" id="PS51819"/>
    </source>
</evidence>
<dbReference type="PROSITE" id="PS51819">
    <property type="entry name" value="VOC"/>
    <property type="match status" value="1"/>
</dbReference>
<sequence length="115" mass="12349">MAAQIGNVGIDTNDMKGAVAFWKKVTGYQVASSDETTTYLEDPDKKSVGISLLVVPEARKGKNRLHLDLFTDDLHGEVARIKKLGATEVKSFADGDSGWVVLADTDGNQFCVCAS</sequence>
<protein>
    <submittedName>
        <fullName evidence="2">Glyoxalase</fullName>
    </submittedName>
</protein>
<evidence type="ECO:0000313" key="3">
    <source>
        <dbReference type="Proteomes" id="UP000612899"/>
    </source>
</evidence>
<dbReference type="PANTHER" id="PTHR35908">
    <property type="entry name" value="HYPOTHETICAL FUSION PROTEIN"/>
    <property type="match status" value="1"/>
</dbReference>
<dbReference type="Proteomes" id="UP000612899">
    <property type="component" value="Unassembled WGS sequence"/>
</dbReference>
<reference evidence="2" key="1">
    <citation type="submission" date="2021-01" db="EMBL/GenBank/DDBJ databases">
        <title>Whole genome shotgun sequence of Rhizocola hellebori NBRC 109834.</title>
        <authorList>
            <person name="Komaki H."/>
            <person name="Tamura T."/>
        </authorList>
    </citation>
    <scope>NUCLEOTIDE SEQUENCE</scope>
    <source>
        <strain evidence="2">NBRC 109834</strain>
    </source>
</reference>
<dbReference type="Pfam" id="PF18029">
    <property type="entry name" value="Glyoxalase_6"/>
    <property type="match status" value="1"/>
</dbReference>
<evidence type="ECO:0000313" key="2">
    <source>
        <dbReference type="EMBL" id="GIH02054.1"/>
    </source>
</evidence>
<accession>A0A8J3Q1S9</accession>
<dbReference type="InterPro" id="IPR037523">
    <property type="entry name" value="VOC_core"/>
</dbReference>